<evidence type="ECO:0000313" key="2">
    <source>
        <dbReference type="EMBL" id="CAL4095612.1"/>
    </source>
</evidence>
<dbReference type="PANTHER" id="PTHR10094">
    <property type="entry name" value="STEROL CARRIER PROTEIN 2 SCP-2 FAMILY PROTEIN"/>
    <property type="match status" value="1"/>
</dbReference>
<organism evidence="2 3">
    <name type="scientific">Meganyctiphanes norvegica</name>
    <name type="common">Northern krill</name>
    <name type="synonym">Thysanopoda norvegica</name>
    <dbReference type="NCBI Taxonomy" id="48144"/>
    <lineage>
        <taxon>Eukaryota</taxon>
        <taxon>Metazoa</taxon>
        <taxon>Ecdysozoa</taxon>
        <taxon>Arthropoda</taxon>
        <taxon>Crustacea</taxon>
        <taxon>Multicrustacea</taxon>
        <taxon>Malacostraca</taxon>
        <taxon>Eumalacostraca</taxon>
        <taxon>Eucarida</taxon>
        <taxon>Euphausiacea</taxon>
        <taxon>Euphausiidae</taxon>
        <taxon>Meganyctiphanes</taxon>
    </lineage>
</organism>
<dbReference type="Proteomes" id="UP001497623">
    <property type="component" value="Unassembled WGS sequence"/>
</dbReference>
<dbReference type="Gene3D" id="3.30.1050.10">
    <property type="entry name" value="SCP2 sterol-binding domain"/>
    <property type="match status" value="1"/>
</dbReference>
<protein>
    <recommendedName>
        <fullName evidence="1">SCP2 domain-containing protein</fullName>
    </recommendedName>
</protein>
<keyword evidence="3" id="KW-1185">Reference proteome</keyword>
<dbReference type="SUPFAM" id="SSF55718">
    <property type="entry name" value="SCP-like"/>
    <property type="match status" value="1"/>
</dbReference>
<accession>A0AAV2QRK7</accession>
<proteinExistence type="predicted"/>
<dbReference type="Pfam" id="PF02036">
    <property type="entry name" value="SCP2"/>
    <property type="match status" value="1"/>
</dbReference>
<dbReference type="EMBL" id="CAXKWB010009672">
    <property type="protein sequence ID" value="CAL4095612.1"/>
    <property type="molecule type" value="Genomic_DNA"/>
</dbReference>
<evidence type="ECO:0000259" key="1">
    <source>
        <dbReference type="Pfam" id="PF02036"/>
    </source>
</evidence>
<dbReference type="AlphaFoldDB" id="A0AAV2QRK7"/>
<name>A0AAV2QRK7_MEGNR</name>
<dbReference type="FunFam" id="3.30.1050.10:FF:000001">
    <property type="entry name" value="Putative Non-specific lipid-transfer protein"/>
    <property type="match status" value="1"/>
</dbReference>
<feature type="domain" description="SCP2" evidence="1">
    <location>
        <begin position="28"/>
        <end position="129"/>
    </location>
</feature>
<evidence type="ECO:0000313" key="3">
    <source>
        <dbReference type="Proteomes" id="UP001497623"/>
    </source>
</evidence>
<reference evidence="2 3" key="1">
    <citation type="submission" date="2024-05" db="EMBL/GenBank/DDBJ databases">
        <authorList>
            <person name="Wallberg A."/>
        </authorList>
    </citation>
    <scope>NUCLEOTIDE SEQUENCE [LARGE SCALE GENOMIC DNA]</scope>
</reference>
<sequence>MGIRGDGRKIVTQATTASVGFVSDDIFEKISEALQADGENLVKKVKGVYCFVVTGGPDGTQAKWVVDAKNGSGSVTKDGTTKADCTITMKDADLVDLMNGTLNPQRAFFQGKLKIKGNMGLAMKLQEFQKTAQNHLQSKL</sequence>
<gene>
    <name evidence="2" type="ORF">MNOR_LOCUS15451</name>
</gene>
<dbReference type="PANTHER" id="PTHR10094:SF25">
    <property type="entry name" value="SCP2 STEROL-BINDING DOMAIN-CONTAINING PROTEIN 1"/>
    <property type="match status" value="1"/>
</dbReference>
<dbReference type="InterPro" id="IPR036527">
    <property type="entry name" value="SCP2_sterol-bd_dom_sf"/>
</dbReference>
<dbReference type="GO" id="GO:0005829">
    <property type="term" value="C:cytosol"/>
    <property type="evidence" value="ECO:0007669"/>
    <property type="project" value="TreeGrafter"/>
</dbReference>
<dbReference type="InterPro" id="IPR003033">
    <property type="entry name" value="SCP2_sterol-bd_dom"/>
</dbReference>
<comment type="caution">
    <text evidence="2">The sequence shown here is derived from an EMBL/GenBank/DDBJ whole genome shotgun (WGS) entry which is preliminary data.</text>
</comment>